<protein>
    <submittedName>
        <fullName evidence="1">DNA polymerase III, chi subunit</fullName>
    </submittedName>
</protein>
<keyword evidence="2" id="KW-1185">Reference proteome</keyword>
<dbReference type="OrthoDB" id="5297568at2"/>
<gene>
    <name evidence="1" type="ORF">SAMN04488052_101912</name>
</gene>
<dbReference type="Proteomes" id="UP000199657">
    <property type="component" value="Unassembled WGS sequence"/>
</dbReference>
<dbReference type="Gene3D" id="3.40.50.10110">
    <property type="entry name" value="DNA polymerase III subunit chi"/>
    <property type="match status" value="1"/>
</dbReference>
<sequence length="144" mass="16255">MVQVDFHILDSDDARARLVYACRLTDKARERGHRVFLRVDDDGTAQTLDELLWTFRDRSFIPHAIDGPGAPDEPVLIGTGDAPSHGTGDLLVNLAGKPVAEPKAFQRIVEIGDNDPDVRRSARQRFRWYRDQGIEPEHRKVGQT</sequence>
<reference evidence="1 2" key="1">
    <citation type="submission" date="2016-10" db="EMBL/GenBank/DDBJ databases">
        <authorList>
            <person name="de Groot N.N."/>
        </authorList>
    </citation>
    <scope>NUCLEOTIDE SEQUENCE [LARGE SCALE GENOMIC DNA]</scope>
    <source>
        <strain evidence="1 2">CGMCC 1.6291</strain>
    </source>
</reference>
<evidence type="ECO:0000313" key="2">
    <source>
        <dbReference type="Proteomes" id="UP000199657"/>
    </source>
</evidence>
<dbReference type="SUPFAM" id="SSF102400">
    <property type="entry name" value="DNA polymerase III chi subunit"/>
    <property type="match status" value="1"/>
</dbReference>
<organism evidence="1 2">
    <name type="scientific">Aquisalimonas asiatica</name>
    <dbReference type="NCBI Taxonomy" id="406100"/>
    <lineage>
        <taxon>Bacteria</taxon>
        <taxon>Pseudomonadati</taxon>
        <taxon>Pseudomonadota</taxon>
        <taxon>Gammaproteobacteria</taxon>
        <taxon>Chromatiales</taxon>
        <taxon>Ectothiorhodospiraceae</taxon>
        <taxon>Aquisalimonas</taxon>
    </lineage>
</organism>
<proteinExistence type="predicted"/>
<dbReference type="GO" id="GO:0003677">
    <property type="term" value="F:DNA binding"/>
    <property type="evidence" value="ECO:0007669"/>
    <property type="project" value="InterPro"/>
</dbReference>
<dbReference type="PANTHER" id="PTHR38767:SF1">
    <property type="entry name" value="DNA POLYMERASE III SUBUNIT CHI"/>
    <property type="match status" value="1"/>
</dbReference>
<accession>A0A1H8R0E0</accession>
<dbReference type="GO" id="GO:0003887">
    <property type="term" value="F:DNA-directed DNA polymerase activity"/>
    <property type="evidence" value="ECO:0007669"/>
    <property type="project" value="InterPro"/>
</dbReference>
<name>A0A1H8R0E0_9GAMM</name>
<dbReference type="PANTHER" id="PTHR38767">
    <property type="entry name" value="DNA POLYMERASE III SUBUNIT CHI"/>
    <property type="match status" value="1"/>
</dbReference>
<dbReference type="GO" id="GO:0032298">
    <property type="term" value="P:positive regulation of DNA-templated DNA replication initiation"/>
    <property type="evidence" value="ECO:0007669"/>
    <property type="project" value="TreeGrafter"/>
</dbReference>
<dbReference type="STRING" id="406100.SAMN04488052_101912"/>
<evidence type="ECO:0000313" key="1">
    <source>
        <dbReference type="EMBL" id="SEO59915.1"/>
    </source>
</evidence>
<dbReference type="EMBL" id="FOEG01000001">
    <property type="protein sequence ID" value="SEO59915.1"/>
    <property type="molecule type" value="Genomic_DNA"/>
</dbReference>
<dbReference type="GO" id="GO:0006260">
    <property type="term" value="P:DNA replication"/>
    <property type="evidence" value="ECO:0007669"/>
    <property type="project" value="InterPro"/>
</dbReference>
<dbReference type="Pfam" id="PF04364">
    <property type="entry name" value="DNA_pol3_chi"/>
    <property type="match status" value="1"/>
</dbReference>
<dbReference type="AlphaFoldDB" id="A0A1H8R0E0"/>
<dbReference type="InterPro" id="IPR036768">
    <property type="entry name" value="PolIII_chi_sf"/>
</dbReference>
<dbReference type="RefSeq" id="WP_091640251.1">
    <property type="nucleotide sequence ID" value="NZ_FOEG01000001.1"/>
</dbReference>
<dbReference type="InterPro" id="IPR007459">
    <property type="entry name" value="DNA_pol3_chi"/>
</dbReference>